<organism evidence="1 2">
    <name type="scientific">Alternaria panax</name>
    <dbReference type="NCBI Taxonomy" id="48097"/>
    <lineage>
        <taxon>Eukaryota</taxon>
        <taxon>Fungi</taxon>
        <taxon>Dikarya</taxon>
        <taxon>Ascomycota</taxon>
        <taxon>Pezizomycotina</taxon>
        <taxon>Dothideomycetes</taxon>
        <taxon>Pleosporomycetidae</taxon>
        <taxon>Pleosporales</taxon>
        <taxon>Pleosporineae</taxon>
        <taxon>Pleosporaceae</taxon>
        <taxon>Alternaria</taxon>
        <taxon>Alternaria sect. Panax</taxon>
    </lineage>
</organism>
<reference evidence="1" key="1">
    <citation type="submission" date="2021-07" db="EMBL/GenBank/DDBJ databases">
        <title>Genome Resource of American Ginseng Black Spot Pathogen Alternaria panax.</title>
        <authorList>
            <person name="Qiu C."/>
            <person name="Wang W."/>
            <person name="Liu Z."/>
        </authorList>
    </citation>
    <scope>NUCLEOTIDE SEQUENCE</scope>
    <source>
        <strain evidence="1">BNCC115425</strain>
    </source>
</reference>
<sequence>MEYADRSGGQSWADNLDVRQHYVTEMNVFGAIGGFKELQYDHARPELGYHEAVKGFRVLGSMPPMPLMPNYENYCDVDIQSLAKEWQSSTTNTKPKNADWQHTGGPYLMLSTEADGCNSTPCDRLVASHHGKRSCLGPRLRGGSRDPVASQELMEDKSMLQLHTTSHSQPPPSQRRLGDSAKFVPRRLSGRSTDYAATSAEITVGVYRNDFLK</sequence>
<evidence type="ECO:0000313" key="1">
    <source>
        <dbReference type="EMBL" id="KAG9186917.1"/>
    </source>
</evidence>
<protein>
    <submittedName>
        <fullName evidence="1">Uncharacterized protein</fullName>
    </submittedName>
</protein>
<accession>A0AAD4FBW4</accession>
<comment type="caution">
    <text evidence="1">The sequence shown here is derived from an EMBL/GenBank/DDBJ whole genome shotgun (WGS) entry which is preliminary data.</text>
</comment>
<keyword evidence="2" id="KW-1185">Reference proteome</keyword>
<dbReference type="Proteomes" id="UP001199106">
    <property type="component" value="Unassembled WGS sequence"/>
</dbReference>
<name>A0AAD4FBW4_9PLEO</name>
<dbReference type="AlphaFoldDB" id="A0AAD4FBW4"/>
<evidence type="ECO:0000313" key="2">
    <source>
        <dbReference type="Proteomes" id="UP001199106"/>
    </source>
</evidence>
<proteinExistence type="predicted"/>
<dbReference type="EMBL" id="JAANER010000008">
    <property type="protein sequence ID" value="KAG9186917.1"/>
    <property type="molecule type" value="Genomic_DNA"/>
</dbReference>
<gene>
    <name evidence="1" type="ORF">G6011_10025</name>
</gene>